<reference evidence="2" key="2">
    <citation type="submission" date="2011-02" db="EMBL/GenBank/DDBJ databases">
        <authorList>
            <person name="MacLean D."/>
        </authorList>
    </citation>
    <scope>NUCLEOTIDE SEQUENCE</scope>
</reference>
<feature type="region of interest" description="Disordered" evidence="1">
    <location>
        <begin position="1"/>
        <end position="35"/>
    </location>
</feature>
<evidence type="ECO:0000313" key="2">
    <source>
        <dbReference type="EMBL" id="CCA27056.1"/>
    </source>
</evidence>
<gene>
    <name evidence="2" type="primary">AlNc14C449G11718</name>
    <name evidence="2" type="ORF">ALNC14_132000</name>
</gene>
<feature type="compositionally biased region" description="Basic and acidic residues" evidence="1">
    <location>
        <begin position="16"/>
        <end position="30"/>
    </location>
</feature>
<sequence length="78" mass="8854">MTSAALTLSTWPTRHSRNELKKSQRGREPVTHTPYEINPSSWMLNRTRWPPGNKRPDSYYKVSIICGILSHGASQCLG</sequence>
<accession>F0WZX6</accession>
<name>F0WZX6_9STRA</name>
<feature type="compositionally biased region" description="Polar residues" evidence="1">
    <location>
        <begin position="1"/>
        <end position="13"/>
    </location>
</feature>
<dbReference type="HOGENOM" id="CLU_2627099_0_0_1"/>
<protein>
    <submittedName>
        <fullName evidence="2">AlNc14C449G11718 protein</fullName>
    </submittedName>
</protein>
<organism evidence="2">
    <name type="scientific">Albugo laibachii Nc14</name>
    <dbReference type="NCBI Taxonomy" id="890382"/>
    <lineage>
        <taxon>Eukaryota</taxon>
        <taxon>Sar</taxon>
        <taxon>Stramenopiles</taxon>
        <taxon>Oomycota</taxon>
        <taxon>Peronosporomycetes</taxon>
        <taxon>Albuginales</taxon>
        <taxon>Albuginaceae</taxon>
        <taxon>Albugo</taxon>
    </lineage>
</organism>
<proteinExistence type="predicted"/>
<dbReference type="EMBL" id="FR824492">
    <property type="protein sequence ID" value="CCA27056.1"/>
    <property type="molecule type" value="Genomic_DNA"/>
</dbReference>
<dbReference type="AlphaFoldDB" id="F0WZX6"/>
<evidence type="ECO:0000256" key="1">
    <source>
        <dbReference type="SAM" id="MobiDB-lite"/>
    </source>
</evidence>
<reference evidence="2" key="1">
    <citation type="journal article" date="2011" name="PLoS Biol.">
        <title>Gene gain and loss during evolution of obligate parasitism in the white rust pathogen of Arabidopsis thaliana.</title>
        <authorList>
            <person name="Kemen E."/>
            <person name="Gardiner A."/>
            <person name="Schultz-Larsen T."/>
            <person name="Kemen A.C."/>
            <person name="Balmuth A.L."/>
            <person name="Robert-Seilaniantz A."/>
            <person name="Bailey K."/>
            <person name="Holub E."/>
            <person name="Studholme D.J."/>
            <person name="Maclean D."/>
            <person name="Jones J.D."/>
        </authorList>
    </citation>
    <scope>NUCLEOTIDE SEQUENCE</scope>
</reference>